<evidence type="ECO:0000313" key="2">
    <source>
        <dbReference type="EMBL" id="KAG5420159.1"/>
    </source>
</evidence>
<dbReference type="Proteomes" id="UP000669133">
    <property type="component" value="Unassembled WGS sequence"/>
</dbReference>
<dbReference type="PANTHER" id="PTHR39398">
    <property type="entry name" value="YALI0F14311P"/>
    <property type="match status" value="1"/>
</dbReference>
<dbReference type="EMBL" id="JAEOAQ010000002">
    <property type="protein sequence ID" value="KAG5420159.1"/>
    <property type="molecule type" value="Genomic_DNA"/>
</dbReference>
<protein>
    <submittedName>
        <fullName evidence="2">Uncharacterized protein</fullName>
    </submittedName>
</protein>
<organism evidence="2 3">
    <name type="scientific">Candida metapsilosis</name>
    <dbReference type="NCBI Taxonomy" id="273372"/>
    <lineage>
        <taxon>Eukaryota</taxon>
        <taxon>Fungi</taxon>
        <taxon>Dikarya</taxon>
        <taxon>Ascomycota</taxon>
        <taxon>Saccharomycotina</taxon>
        <taxon>Pichiomycetes</taxon>
        <taxon>Debaryomycetaceae</taxon>
        <taxon>Candida/Lodderomyces clade</taxon>
        <taxon>Candida</taxon>
    </lineage>
</organism>
<feature type="region of interest" description="Disordered" evidence="1">
    <location>
        <begin position="28"/>
        <end position="111"/>
    </location>
</feature>
<sequence length="381" mass="44061">MDNSLISLVNSYELDQTELAIRHQEKFNTQSSKPNHYMSSSHNGNTTARNSQRYVPPHRKQSTKGAPTKDASDGKAMKNNTSLTEEEKMAKRRERFSSNSNTAKQSQEYGLVSRGEDTRLKESETLREEYFLTILHQFIKYTSSNTSKSLSEAFKTIKDSDPRDFENAQSLKANVAKDGQTITMETLAMSLRKLRESLLHLKPSPFHKKVFLFSTRISCCCGQYQTYIPSINYLLSHKGALKLSSLEIEEVATILVLHLTHFNNDIPQAIQLYFQYIPDREDILQIIRSWVHKDYFTWVSIYNSVESFAVKSMMRLGQSVMLNRMIKVLSSSYFTIRKSVIERDLLPDDVEYNDFVKNYKVNWTVEGGVVTIRRRQTKVRK</sequence>
<name>A0A8H7ZGK5_9ASCO</name>
<accession>A0A8H7ZGK5</accession>
<dbReference type="PANTHER" id="PTHR39398:SF1">
    <property type="entry name" value="CSN8_PSMD8_EIF3K DOMAIN-CONTAINING PROTEIN"/>
    <property type="match status" value="1"/>
</dbReference>
<dbReference type="GeneID" id="93650668"/>
<proteinExistence type="predicted"/>
<dbReference type="OrthoDB" id="2100128at2759"/>
<feature type="compositionally biased region" description="Polar residues" evidence="1">
    <location>
        <begin position="97"/>
        <end position="108"/>
    </location>
</feature>
<comment type="caution">
    <text evidence="2">The sequence shown here is derived from an EMBL/GenBank/DDBJ whole genome shotgun (WGS) entry which is preliminary data.</text>
</comment>
<gene>
    <name evidence="2" type="ORF">I9W82_002039</name>
</gene>
<dbReference type="AlphaFoldDB" id="A0A8H7ZGK5"/>
<evidence type="ECO:0000256" key="1">
    <source>
        <dbReference type="SAM" id="MobiDB-lite"/>
    </source>
</evidence>
<reference evidence="2 3" key="1">
    <citation type="submission" date="2020-12" db="EMBL/GenBank/DDBJ databases">
        <title>Effect of drift, selection, and recombination on the evolution of hybrid genomes in Candida yeast pathogens.</title>
        <authorList>
            <person name="Mixao V."/>
            <person name="Ksiezopolska E."/>
            <person name="Saus E."/>
            <person name="Boekhout T."/>
            <person name="Gacser A."/>
            <person name="Gabaldon T."/>
        </authorList>
    </citation>
    <scope>NUCLEOTIDE SEQUENCE [LARGE SCALE GENOMIC DNA]</scope>
    <source>
        <strain evidence="2 3">BP57</strain>
    </source>
</reference>
<keyword evidence="3" id="KW-1185">Reference proteome</keyword>
<dbReference type="RefSeq" id="XP_067549275.1">
    <property type="nucleotide sequence ID" value="XM_067690851.1"/>
</dbReference>
<feature type="compositionally biased region" description="Polar residues" evidence="1">
    <location>
        <begin position="28"/>
        <end position="53"/>
    </location>
</feature>
<evidence type="ECO:0000313" key="3">
    <source>
        <dbReference type="Proteomes" id="UP000669133"/>
    </source>
</evidence>